<keyword evidence="1" id="KW-0732">Signal</keyword>
<dbReference type="AlphaFoldDB" id="F0JAS7"/>
<accession>F0JAS7</accession>
<proteinExistence type="evidence at transcript level"/>
<dbReference type="InterPro" id="IPR036880">
    <property type="entry name" value="Kunitz_BPTI_sf"/>
</dbReference>
<dbReference type="Bgee" id="FBgn0259957">
    <property type="expression patterns" value="Expressed in male accessory gland main cell (Drosophila) in male reproductive gland and 13 other cell types or tissues"/>
</dbReference>
<feature type="non-terminal residue" evidence="2">
    <location>
        <position position="90"/>
    </location>
</feature>
<protein>
    <submittedName>
        <fullName evidence="2">MIP16670p1</fullName>
    </submittedName>
</protein>
<dbReference type="HOGENOM" id="CLU_164133_0_4_1"/>
<dbReference type="EMBL" id="BT126119">
    <property type="protein sequence ID" value="ADZ17399.2"/>
    <property type="molecule type" value="mRNA"/>
</dbReference>
<dbReference type="GO" id="GO:0004867">
    <property type="term" value="F:serine-type endopeptidase inhibitor activity"/>
    <property type="evidence" value="ECO:0007669"/>
    <property type="project" value="InterPro"/>
</dbReference>
<reference evidence="2" key="1">
    <citation type="submission" date="2011-08" db="EMBL/GenBank/DDBJ databases">
        <authorList>
            <person name="Carlson J."/>
            <person name="Booth B."/>
            <person name="Frise E."/>
            <person name="Sandler J."/>
            <person name="Wan K."/>
            <person name="Yu C."/>
            <person name="Celniker S."/>
        </authorList>
    </citation>
    <scope>NUCLEOTIDE SEQUENCE</scope>
</reference>
<organism evidence="2">
    <name type="scientific">Drosophila melanogaster</name>
    <name type="common">Fruit fly</name>
    <dbReference type="NCBI Taxonomy" id="7227"/>
    <lineage>
        <taxon>Eukaryota</taxon>
        <taxon>Metazoa</taxon>
        <taxon>Ecdysozoa</taxon>
        <taxon>Arthropoda</taxon>
        <taxon>Hexapoda</taxon>
        <taxon>Insecta</taxon>
        <taxon>Pterygota</taxon>
        <taxon>Neoptera</taxon>
        <taxon>Endopterygota</taxon>
        <taxon>Diptera</taxon>
        <taxon>Brachycera</taxon>
        <taxon>Muscomorpha</taxon>
        <taxon>Ephydroidea</taxon>
        <taxon>Drosophilidae</taxon>
        <taxon>Drosophila</taxon>
        <taxon>Sophophora</taxon>
    </lineage>
</organism>
<dbReference type="OrthoDB" id="7808424at2759"/>
<name>F0JAS7_DROME</name>
<dbReference type="Gene3D" id="4.10.410.10">
    <property type="entry name" value="Pancreatic trypsin inhibitor Kunitz domain"/>
    <property type="match status" value="1"/>
</dbReference>
<gene>
    <name evidence="2" type="primary">CG42467-RA</name>
</gene>
<dbReference type="SUPFAM" id="SSF57362">
    <property type="entry name" value="BPTI-like"/>
    <property type="match status" value="1"/>
</dbReference>
<evidence type="ECO:0000313" key="2">
    <source>
        <dbReference type="EMBL" id="ADZ17399.2"/>
    </source>
</evidence>
<feature type="signal peptide" evidence="1">
    <location>
        <begin position="1"/>
        <end position="19"/>
    </location>
</feature>
<dbReference type="ExpressionAtlas" id="F0JAS7">
    <property type="expression patterns" value="baseline"/>
</dbReference>
<sequence length="90" mass="10650">MRSFCVSVLLVTLLGIAMAYRDYSEKCYQSPRSYGPCNVKAHGYTYDSRRNVCRRIVLRCMARGNYFFDKDSCEYTCLKHIQEKKKKKKK</sequence>
<feature type="chain" id="PRO_5003255278" evidence="1">
    <location>
        <begin position="20"/>
        <end position="90"/>
    </location>
</feature>
<evidence type="ECO:0000256" key="1">
    <source>
        <dbReference type="SAM" id="SignalP"/>
    </source>
</evidence>
<dbReference type="VEuPathDB" id="VectorBase:FBgn0259957"/>